<protein>
    <submittedName>
        <fullName evidence="1">Phosphoglycerate mutase, putative</fullName>
    </submittedName>
</protein>
<name>B0CF86_ACAM1</name>
<gene>
    <name evidence="1" type="ordered locus">AM1_0727</name>
</gene>
<accession>B0CF86</accession>
<dbReference type="RefSeq" id="WP_012161358.1">
    <property type="nucleotide sequence ID" value="NC_009925.1"/>
</dbReference>
<dbReference type="PANTHER" id="PTHR16469">
    <property type="entry name" value="UBIQUITIN-ASSOCIATED AND SH3 DOMAIN-CONTAINING BA-RELATED"/>
    <property type="match status" value="1"/>
</dbReference>
<dbReference type="STRING" id="329726.AM1_0727"/>
<dbReference type="SMART" id="SM00855">
    <property type="entry name" value="PGAM"/>
    <property type="match status" value="1"/>
</dbReference>
<dbReference type="InterPro" id="IPR029033">
    <property type="entry name" value="His_PPase_superfam"/>
</dbReference>
<sequence length="223" mass="25036">MAEVVWIARHGHRQDYADLGWRKRAERPHDPGLSAAGVVEAQDLAQCLKSESIEHIVASPFLRTVVTAAHTATALALPIQLEAGLGEHMSSKLFKHRPEPLPVDEMADRFPQVDRLYQSQIIPPFPETEEEALARAGKALQQLLDTFSGPLLIVTHELIGKGAVWGLVNQRPPVRFPTCSLTKLVHEQGEWKMAFTGKTSHLSQPRHPIPEIWNYLLRQIVHR</sequence>
<dbReference type="InterPro" id="IPR051710">
    <property type="entry name" value="Phosphatase_SH3-domain"/>
</dbReference>
<proteinExistence type="predicted"/>
<dbReference type="PANTHER" id="PTHR16469:SF27">
    <property type="entry name" value="UBIQUITIN-ASSOCIATED AND SH3 DOMAIN-CONTAINING BA-RELATED"/>
    <property type="match status" value="1"/>
</dbReference>
<dbReference type="OrthoDB" id="9782128at2"/>
<dbReference type="HOGENOM" id="CLU_042838_0_1_3"/>
<dbReference type="eggNOG" id="COG0406">
    <property type="taxonomic scope" value="Bacteria"/>
</dbReference>
<dbReference type="Gene3D" id="3.40.50.1240">
    <property type="entry name" value="Phosphoglycerate mutase-like"/>
    <property type="match status" value="1"/>
</dbReference>
<dbReference type="CDD" id="cd07040">
    <property type="entry name" value="HP"/>
    <property type="match status" value="1"/>
</dbReference>
<evidence type="ECO:0000313" key="2">
    <source>
        <dbReference type="Proteomes" id="UP000000268"/>
    </source>
</evidence>
<dbReference type="Proteomes" id="UP000000268">
    <property type="component" value="Chromosome"/>
</dbReference>
<dbReference type="AlphaFoldDB" id="B0CF86"/>
<dbReference type="KEGG" id="amr:AM1_0727"/>
<dbReference type="Pfam" id="PF00300">
    <property type="entry name" value="His_Phos_1"/>
    <property type="match status" value="1"/>
</dbReference>
<organism evidence="1 2">
    <name type="scientific">Acaryochloris marina (strain MBIC 11017)</name>
    <dbReference type="NCBI Taxonomy" id="329726"/>
    <lineage>
        <taxon>Bacteria</taxon>
        <taxon>Bacillati</taxon>
        <taxon>Cyanobacteriota</taxon>
        <taxon>Cyanophyceae</taxon>
        <taxon>Acaryochloridales</taxon>
        <taxon>Acaryochloridaceae</taxon>
        <taxon>Acaryochloris</taxon>
    </lineage>
</organism>
<evidence type="ECO:0000313" key="1">
    <source>
        <dbReference type="EMBL" id="ABW25773.1"/>
    </source>
</evidence>
<reference evidence="1 2" key="1">
    <citation type="journal article" date="2008" name="Proc. Natl. Acad. Sci. U.S.A.">
        <title>Niche adaptation and genome expansion in the chlorophyll d-producing cyanobacterium Acaryochloris marina.</title>
        <authorList>
            <person name="Swingley W.D."/>
            <person name="Chen M."/>
            <person name="Cheung P.C."/>
            <person name="Conrad A.L."/>
            <person name="Dejesa L.C."/>
            <person name="Hao J."/>
            <person name="Honchak B.M."/>
            <person name="Karbach L.E."/>
            <person name="Kurdoglu A."/>
            <person name="Lahiri S."/>
            <person name="Mastrian S.D."/>
            <person name="Miyashita H."/>
            <person name="Page L."/>
            <person name="Ramakrishna P."/>
            <person name="Satoh S."/>
            <person name="Sattley W.M."/>
            <person name="Shimada Y."/>
            <person name="Taylor H.L."/>
            <person name="Tomo T."/>
            <person name="Tsuchiya T."/>
            <person name="Wang Z.T."/>
            <person name="Raymond J."/>
            <person name="Mimuro M."/>
            <person name="Blankenship R.E."/>
            <person name="Touchman J.W."/>
        </authorList>
    </citation>
    <scope>NUCLEOTIDE SEQUENCE [LARGE SCALE GENOMIC DNA]</scope>
    <source>
        <strain evidence="2">MBIC 11017</strain>
    </source>
</reference>
<dbReference type="SUPFAM" id="SSF53254">
    <property type="entry name" value="Phosphoglycerate mutase-like"/>
    <property type="match status" value="1"/>
</dbReference>
<dbReference type="InterPro" id="IPR013078">
    <property type="entry name" value="His_Pase_superF_clade-1"/>
</dbReference>
<dbReference type="EMBL" id="CP000828">
    <property type="protein sequence ID" value="ABW25773.1"/>
    <property type="molecule type" value="Genomic_DNA"/>
</dbReference>
<keyword evidence="2" id="KW-1185">Reference proteome</keyword>